<proteinExistence type="predicted"/>
<organism evidence="1">
    <name type="scientific">Rhizophora mucronata</name>
    <name type="common">Asiatic mangrove</name>
    <dbReference type="NCBI Taxonomy" id="61149"/>
    <lineage>
        <taxon>Eukaryota</taxon>
        <taxon>Viridiplantae</taxon>
        <taxon>Streptophyta</taxon>
        <taxon>Embryophyta</taxon>
        <taxon>Tracheophyta</taxon>
        <taxon>Spermatophyta</taxon>
        <taxon>Magnoliopsida</taxon>
        <taxon>eudicotyledons</taxon>
        <taxon>Gunneridae</taxon>
        <taxon>Pentapetalae</taxon>
        <taxon>rosids</taxon>
        <taxon>fabids</taxon>
        <taxon>Malpighiales</taxon>
        <taxon>Rhizophoraceae</taxon>
        <taxon>Rhizophora</taxon>
    </lineage>
</organism>
<evidence type="ECO:0000313" key="1">
    <source>
        <dbReference type="EMBL" id="MBW86571.1"/>
    </source>
</evidence>
<dbReference type="EMBL" id="GGEC01006088">
    <property type="protein sequence ID" value="MBW86571.1"/>
    <property type="molecule type" value="Transcribed_RNA"/>
</dbReference>
<name>A0A2P2IZE3_RHIMU</name>
<sequence>MYKLGHYCFLRDENTFNENIGLHNFRYKVCIFWWYCSCIC</sequence>
<reference evidence="1" key="1">
    <citation type="submission" date="2018-02" db="EMBL/GenBank/DDBJ databases">
        <title>Rhizophora mucronata_Transcriptome.</title>
        <authorList>
            <person name="Meera S.P."/>
            <person name="Sreeshan A."/>
            <person name="Augustine A."/>
        </authorList>
    </citation>
    <scope>NUCLEOTIDE SEQUENCE</scope>
    <source>
        <tissue evidence="1">Leaf</tissue>
    </source>
</reference>
<protein>
    <submittedName>
        <fullName evidence="1">Uncharacterized protein</fullName>
    </submittedName>
</protein>
<dbReference type="AlphaFoldDB" id="A0A2P2IZE3"/>
<accession>A0A2P2IZE3</accession>